<comment type="caution">
    <text evidence="2">The sequence shown here is derived from an EMBL/GenBank/DDBJ whole genome shotgun (WGS) entry which is preliminary data.</text>
</comment>
<keyword evidence="3" id="KW-1185">Reference proteome</keyword>
<proteinExistence type="predicted"/>
<feature type="signal peptide" evidence="1">
    <location>
        <begin position="1"/>
        <end position="23"/>
    </location>
</feature>
<organism evidence="2 3">
    <name type="scientific">Ceratobasidium theobromae</name>
    <dbReference type="NCBI Taxonomy" id="1582974"/>
    <lineage>
        <taxon>Eukaryota</taxon>
        <taxon>Fungi</taxon>
        <taxon>Dikarya</taxon>
        <taxon>Basidiomycota</taxon>
        <taxon>Agaricomycotina</taxon>
        <taxon>Agaricomycetes</taxon>
        <taxon>Cantharellales</taxon>
        <taxon>Ceratobasidiaceae</taxon>
        <taxon>Ceratobasidium</taxon>
    </lineage>
</organism>
<feature type="chain" id="PRO_5024392361" description="Effector protein" evidence="1">
    <location>
        <begin position="24"/>
        <end position="140"/>
    </location>
</feature>
<accession>A0A5N5QB59</accession>
<evidence type="ECO:0000313" key="2">
    <source>
        <dbReference type="EMBL" id="KAB5588627.1"/>
    </source>
</evidence>
<dbReference type="PROSITE" id="PS51257">
    <property type="entry name" value="PROKAR_LIPOPROTEIN"/>
    <property type="match status" value="1"/>
</dbReference>
<dbReference type="AlphaFoldDB" id="A0A5N5QB59"/>
<sequence>MLAFNRFASFVLFVLSLSIFACAYPTSPSGSNALAARDQAANIAKFVANLKNTVDVAVQDIAGISSEADVAAHVGAIVNKVNDHANSIASVSGEDQLDDVAKADLAKNLAAIIAAIFCENGYGHWEKVRVGGGDQSAVRH</sequence>
<protein>
    <recommendedName>
        <fullName evidence="4">Effector protein</fullName>
    </recommendedName>
</protein>
<dbReference type="Proteomes" id="UP000383932">
    <property type="component" value="Unassembled WGS sequence"/>
</dbReference>
<dbReference type="EMBL" id="SSOP01000405">
    <property type="protein sequence ID" value="KAB5588627.1"/>
    <property type="molecule type" value="Genomic_DNA"/>
</dbReference>
<reference evidence="2 3" key="1">
    <citation type="journal article" date="2019" name="Fungal Biol. Biotechnol.">
        <title>Draft genome sequence of fastidious pathogen Ceratobasidium theobromae, which causes vascular-streak dieback in Theobroma cacao.</title>
        <authorList>
            <person name="Ali S.S."/>
            <person name="Asman A."/>
            <person name="Shao J."/>
            <person name="Firmansyah A.P."/>
            <person name="Susilo A.W."/>
            <person name="Rosmana A."/>
            <person name="McMahon P."/>
            <person name="Junaid M."/>
            <person name="Guest D."/>
            <person name="Kheng T.Y."/>
            <person name="Meinhardt L.W."/>
            <person name="Bailey B.A."/>
        </authorList>
    </citation>
    <scope>NUCLEOTIDE SEQUENCE [LARGE SCALE GENOMIC DNA]</scope>
    <source>
        <strain evidence="2 3">CT2</strain>
    </source>
</reference>
<name>A0A5N5QB59_9AGAM</name>
<gene>
    <name evidence="2" type="ORF">CTheo_7931</name>
</gene>
<keyword evidence="1" id="KW-0732">Signal</keyword>
<evidence type="ECO:0000313" key="3">
    <source>
        <dbReference type="Proteomes" id="UP000383932"/>
    </source>
</evidence>
<evidence type="ECO:0000256" key="1">
    <source>
        <dbReference type="SAM" id="SignalP"/>
    </source>
</evidence>
<dbReference type="OrthoDB" id="3259143at2759"/>
<evidence type="ECO:0008006" key="4">
    <source>
        <dbReference type="Google" id="ProtNLM"/>
    </source>
</evidence>